<accession>A0A0S3PT37</accession>
<dbReference type="RefSeq" id="WP_197703779.1">
    <property type="nucleotide sequence ID" value="NZ_AP014946.1"/>
</dbReference>
<dbReference type="SUPFAM" id="SSF51556">
    <property type="entry name" value="Metallo-dependent hydrolases"/>
    <property type="match status" value="1"/>
</dbReference>
<proteinExistence type="predicted"/>
<keyword evidence="3" id="KW-1185">Reference proteome</keyword>
<evidence type="ECO:0000259" key="1">
    <source>
        <dbReference type="Pfam" id="PF04909"/>
    </source>
</evidence>
<dbReference type="Proteomes" id="UP000236884">
    <property type="component" value="Chromosome"/>
</dbReference>
<keyword evidence="2" id="KW-0378">Hydrolase</keyword>
<dbReference type="AlphaFoldDB" id="A0A0S3PT37"/>
<reference evidence="2 3" key="1">
    <citation type="submission" date="2015-08" db="EMBL/GenBank/DDBJ databases">
        <title>Investigation of the bacterial diversity of lava forest soil.</title>
        <authorList>
            <person name="Lee J.S."/>
        </authorList>
    </citation>
    <scope>NUCLEOTIDE SEQUENCE [LARGE SCALE GENOMIC DNA]</scope>
    <source>
        <strain evidence="2 3">GJW-30</strain>
    </source>
</reference>
<evidence type="ECO:0000313" key="3">
    <source>
        <dbReference type="Proteomes" id="UP000236884"/>
    </source>
</evidence>
<dbReference type="Gene3D" id="3.20.20.140">
    <property type="entry name" value="Metal-dependent hydrolases"/>
    <property type="match status" value="1"/>
</dbReference>
<evidence type="ECO:0000313" key="2">
    <source>
        <dbReference type="EMBL" id="BAT59080.1"/>
    </source>
</evidence>
<dbReference type="PANTHER" id="PTHR35563:SF2">
    <property type="entry name" value="BARREL METAL-DEPENDENT HYDROLASE, PUTATIVE (AFU_ORTHOLOGUE AFUA_1G16240)-RELATED"/>
    <property type="match status" value="1"/>
</dbReference>
<dbReference type="EMBL" id="AP014946">
    <property type="protein sequence ID" value="BAT59080.1"/>
    <property type="molecule type" value="Genomic_DNA"/>
</dbReference>
<organism evidence="2 3">
    <name type="scientific">Variibacter gotjawalensis</name>
    <dbReference type="NCBI Taxonomy" id="1333996"/>
    <lineage>
        <taxon>Bacteria</taxon>
        <taxon>Pseudomonadati</taxon>
        <taxon>Pseudomonadota</taxon>
        <taxon>Alphaproteobacteria</taxon>
        <taxon>Hyphomicrobiales</taxon>
        <taxon>Nitrobacteraceae</taxon>
        <taxon>Variibacter</taxon>
    </lineage>
</organism>
<dbReference type="InterPro" id="IPR052358">
    <property type="entry name" value="Aro_Compnd_Degr_Hydrolases"/>
</dbReference>
<dbReference type="EC" id="3.1.1.92" evidence="2"/>
<protein>
    <submittedName>
        <fullName evidence="2">4-sulfomuconolactone hydrolase</fullName>
        <ecNumber evidence="2">3.1.1.92</ecNumber>
    </submittedName>
</protein>
<dbReference type="PANTHER" id="PTHR35563">
    <property type="entry name" value="BARREL METAL-DEPENDENT HYDROLASE, PUTATIVE (AFU_ORTHOLOGUE AFUA_1G16240)-RELATED"/>
    <property type="match status" value="1"/>
</dbReference>
<feature type="domain" description="Amidohydrolase-related" evidence="1">
    <location>
        <begin position="21"/>
        <end position="284"/>
    </location>
</feature>
<dbReference type="GO" id="GO:0102998">
    <property type="term" value="F:4-sulfomuconolactone hydrolase activity"/>
    <property type="evidence" value="ECO:0007669"/>
    <property type="project" value="UniProtKB-EC"/>
</dbReference>
<gene>
    <name evidence="2" type="ORF">GJW-30_1_01609</name>
</gene>
<dbReference type="KEGG" id="vgo:GJW-30_1_01609"/>
<dbReference type="InterPro" id="IPR032466">
    <property type="entry name" value="Metal_Hydrolase"/>
</dbReference>
<dbReference type="Pfam" id="PF04909">
    <property type="entry name" value="Amidohydro_2"/>
    <property type="match status" value="1"/>
</dbReference>
<name>A0A0S3PT37_9BRAD</name>
<dbReference type="InterPro" id="IPR006680">
    <property type="entry name" value="Amidohydro-rel"/>
</dbReference>
<sequence length="284" mass="31089">MTIPHTVGDAPPQHAVPPDACDCHMHFYDDAFPALRPASRLVSNAGVTQYRKLQNRLGTSRVVVVQPAPYVNDNTVTLAAIAEIGNARGVAVIHPDVTDAELQRLNAGGIRGIRFSIFDPRTAAVSFDMIAPLAARMNALGWHVQLHLRGDQIVEHEKLIEQLPCPMVFDHLGRIPQPEGIQHPAFAIIQRLLKARRAWVKLSGAYADTKVGAPSYSDAVAMMRAYVATAPERCVFGSDWPHPTEAADHKPDDARLIDLIAEAAPDEAVRRKILVDNPAKLYGF</sequence>